<evidence type="ECO:0000313" key="6">
    <source>
        <dbReference type="Proteomes" id="UP001201812"/>
    </source>
</evidence>
<dbReference type="SMART" id="SM00364">
    <property type="entry name" value="LRR_BAC"/>
    <property type="match status" value="4"/>
</dbReference>
<accession>A0AAD4R507</accession>
<dbReference type="PANTHER" id="PTHR24366:SF96">
    <property type="entry name" value="LEUCINE RICH REPEAT CONTAINING 53"/>
    <property type="match status" value="1"/>
</dbReference>
<feature type="region of interest" description="Disordered" evidence="3">
    <location>
        <begin position="671"/>
        <end position="698"/>
    </location>
</feature>
<dbReference type="InterPro" id="IPR001715">
    <property type="entry name" value="CH_dom"/>
</dbReference>
<keyword evidence="6" id="KW-1185">Reference proteome</keyword>
<dbReference type="InterPro" id="IPR032675">
    <property type="entry name" value="LRR_dom_sf"/>
</dbReference>
<dbReference type="EMBL" id="JAKKPZ010000003">
    <property type="protein sequence ID" value="KAI1723503.1"/>
    <property type="molecule type" value="Genomic_DNA"/>
</dbReference>
<sequence>MLGFLTGGGGTTAKASERASSIPHKQPFSAALSSSTGTSRHSLRRLRLKTQRPRQATRDSLDSADCSTNLDALGPSTSTAHQNALLNRPIDQVFEEAQLSMCLNLCGRKMKEINAELWHSRDLSDLICADFESNQLVDFPPLLFLPRPMESLESLVLRSNCMRGHLPATISSLKSLTYLDLSGNRLNSLPESLFFLRLKVLLLGSNRLENLPPEIRRLGSCLEELDISDNRLKTLPVEIGQLAALRVLNLSGNMLENVPQELGLLAHTLKVLDLSNNRLTHLPSQLHHLAGSSQSGTQLFVGQNPLISPPLYVVRKGRLHIAKWLASLAVSESNNDDRLNNNVYARTTNSCSFDPKSRCEPLNGTLVNGLLSRNVVQSGHQRSTNLAGSDSGYASTADEHRLSHEYTGGSLEDIRENGNITVSDYDLREKLSNEAHSCSGDLAKEVMLAYAESVMQKRAAKETSQAANVTYHDLKKNNSDCKFRPLENAKSEHSSEKVVQSGVAGQKTIIVPSYETKTTLNTKNIALSPVDESTSLMDKNSQLPPESALKHMLPQENVKEFNASLLLSSCSSSMCSVVENLPTATIKMGQPERQKIPAKNLERYANLENTESSKINDTRGKAITNKTSESNKPTTSIGSCDETASSIPANVTGTQSKISTKFVKITQNGKAQISRNGTAPNNSLGTKIGTKGSSTTNLTKSSTATVSQIKRPIATSSTVNGRASKQATNTVVLNGPAGRSALTASTNRVYPTSSATTVMSKSTVVPRTTTNSVQLRKERSVKADSIPPPDKKIPQIVKKASSTLNLQKKLPEPTTTYSTGKSANSNSAAIQEMCQLIWGENPPCTDANKVMDRLTDGIELCQFINKVKPKAVSVVLTPSGQNESVLPPTKARRNVENFLAACRRIGVTDASLCTTADILGRNKNPTQLAQTVIALRKVSIDKK</sequence>
<feature type="compositionally biased region" description="Basic residues" evidence="3">
    <location>
        <begin position="41"/>
        <end position="52"/>
    </location>
</feature>
<feature type="compositionally biased region" description="Polar residues" evidence="3">
    <location>
        <begin position="671"/>
        <end position="684"/>
    </location>
</feature>
<feature type="domain" description="Calponin-homology (CH)" evidence="4">
    <location>
        <begin position="823"/>
        <end position="939"/>
    </location>
</feature>
<dbReference type="AlphaFoldDB" id="A0AAD4R507"/>
<dbReference type="Gene3D" id="1.10.418.10">
    <property type="entry name" value="Calponin-like domain"/>
    <property type="match status" value="1"/>
</dbReference>
<dbReference type="SMART" id="SM00033">
    <property type="entry name" value="CH"/>
    <property type="match status" value="1"/>
</dbReference>
<name>A0AAD4R507_9BILA</name>
<keyword evidence="1" id="KW-0433">Leucine-rich repeat</keyword>
<comment type="caution">
    <text evidence="5">The sequence shown here is derived from an EMBL/GenBank/DDBJ whole genome shotgun (WGS) entry which is preliminary data.</text>
</comment>
<evidence type="ECO:0000259" key="4">
    <source>
        <dbReference type="PROSITE" id="PS50021"/>
    </source>
</evidence>
<dbReference type="PROSITE" id="PS51450">
    <property type="entry name" value="LRR"/>
    <property type="match status" value="4"/>
</dbReference>
<dbReference type="PROSITE" id="PS50021">
    <property type="entry name" value="CH"/>
    <property type="match status" value="1"/>
</dbReference>
<dbReference type="InterPro" id="IPR036872">
    <property type="entry name" value="CH_dom_sf"/>
</dbReference>
<dbReference type="InterPro" id="IPR001611">
    <property type="entry name" value="Leu-rich_rpt"/>
</dbReference>
<dbReference type="InterPro" id="IPR003591">
    <property type="entry name" value="Leu-rich_rpt_typical-subtyp"/>
</dbReference>
<feature type="region of interest" description="Disordered" evidence="3">
    <location>
        <begin position="1"/>
        <end position="68"/>
    </location>
</feature>
<evidence type="ECO:0000256" key="3">
    <source>
        <dbReference type="SAM" id="MobiDB-lite"/>
    </source>
</evidence>
<dbReference type="Proteomes" id="UP001201812">
    <property type="component" value="Unassembled WGS sequence"/>
</dbReference>
<feature type="compositionally biased region" description="Polar residues" evidence="3">
    <location>
        <begin position="31"/>
        <end position="40"/>
    </location>
</feature>
<protein>
    <submittedName>
        <fullName evidence="5">Leucine rich repeat domain-containing protein</fullName>
    </submittedName>
</protein>
<dbReference type="Pfam" id="PF00307">
    <property type="entry name" value="CH"/>
    <property type="match status" value="1"/>
</dbReference>
<feature type="compositionally biased region" description="Low complexity" evidence="3">
    <location>
        <begin position="685"/>
        <end position="696"/>
    </location>
</feature>
<dbReference type="SUPFAM" id="SSF47576">
    <property type="entry name" value="Calponin-homology domain, CH-domain"/>
    <property type="match status" value="1"/>
</dbReference>
<gene>
    <name evidence="5" type="ORF">DdX_03664</name>
</gene>
<dbReference type="PRINTS" id="PR00019">
    <property type="entry name" value="LEURICHRPT"/>
</dbReference>
<evidence type="ECO:0000313" key="5">
    <source>
        <dbReference type="EMBL" id="KAI1723503.1"/>
    </source>
</evidence>
<feature type="compositionally biased region" description="Gly residues" evidence="3">
    <location>
        <begin position="1"/>
        <end position="11"/>
    </location>
</feature>
<evidence type="ECO:0000256" key="2">
    <source>
        <dbReference type="ARBA" id="ARBA00022737"/>
    </source>
</evidence>
<dbReference type="Pfam" id="PF00560">
    <property type="entry name" value="LRR_1"/>
    <property type="match status" value="1"/>
</dbReference>
<dbReference type="SMART" id="SM00369">
    <property type="entry name" value="LRR_TYP"/>
    <property type="match status" value="5"/>
</dbReference>
<proteinExistence type="predicted"/>
<dbReference type="SUPFAM" id="SSF52058">
    <property type="entry name" value="L domain-like"/>
    <property type="match status" value="1"/>
</dbReference>
<reference evidence="5" key="1">
    <citation type="submission" date="2022-01" db="EMBL/GenBank/DDBJ databases">
        <title>Genome Sequence Resource for Two Populations of Ditylenchus destructor, the Migratory Endoparasitic Phytonematode.</title>
        <authorList>
            <person name="Zhang H."/>
            <person name="Lin R."/>
            <person name="Xie B."/>
        </authorList>
    </citation>
    <scope>NUCLEOTIDE SEQUENCE</scope>
    <source>
        <strain evidence="5">BazhouSP</strain>
    </source>
</reference>
<evidence type="ECO:0000256" key="1">
    <source>
        <dbReference type="ARBA" id="ARBA00022614"/>
    </source>
</evidence>
<keyword evidence="2" id="KW-0677">Repeat</keyword>
<dbReference type="PANTHER" id="PTHR24366">
    <property type="entry name" value="IG(IMMUNOGLOBULIN) AND LRR(LEUCINE RICH REPEAT) DOMAINS"/>
    <property type="match status" value="1"/>
</dbReference>
<dbReference type="Gene3D" id="3.80.10.10">
    <property type="entry name" value="Ribonuclease Inhibitor"/>
    <property type="match status" value="1"/>
</dbReference>
<dbReference type="Pfam" id="PF13855">
    <property type="entry name" value="LRR_8"/>
    <property type="match status" value="2"/>
</dbReference>
<organism evidence="5 6">
    <name type="scientific">Ditylenchus destructor</name>
    <dbReference type="NCBI Taxonomy" id="166010"/>
    <lineage>
        <taxon>Eukaryota</taxon>
        <taxon>Metazoa</taxon>
        <taxon>Ecdysozoa</taxon>
        <taxon>Nematoda</taxon>
        <taxon>Chromadorea</taxon>
        <taxon>Rhabditida</taxon>
        <taxon>Tylenchina</taxon>
        <taxon>Tylenchomorpha</taxon>
        <taxon>Sphaerularioidea</taxon>
        <taxon>Anguinidae</taxon>
        <taxon>Anguininae</taxon>
        <taxon>Ditylenchus</taxon>
    </lineage>
</organism>